<feature type="transmembrane region" description="Helical" evidence="2">
    <location>
        <begin position="42"/>
        <end position="61"/>
    </location>
</feature>
<name>A0A3M0DTH0_9EURY</name>
<gene>
    <name evidence="4" type="ORF">ATH50_0359</name>
    <name evidence="3" type="ORF">DU502_09255</name>
</gene>
<evidence type="ECO:0000256" key="1">
    <source>
        <dbReference type="SAM" id="MobiDB-lite"/>
    </source>
</evidence>
<keyword evidence="2" id="KW-0472">Membrane</keyword>
<dbReference type="GeneID" id="38471471"/>
<dbReference type="NCBIfam" id="NF009314">
    <property type="entry name" value="PRK12674.1-2"/>
    <property type="match status" value="1"/>
</dbReference>
<reference evidence="4 5" key="1">
    <citation type="journal article" date="2015" name="Stand. Genomic Sci.">
        <title>Genomic Encyclopedia of Bacterial and Archaeal Type Strains, Phase III: the genomes of soil and plant-associated and newly described type strains.</title>
        <authorList>
            <person name="Whitman W.B."/>
            <person name="Woyke T."/>
            <person name="Klenk H.P."/>
            <person name="Zhou Y."/>
            <person name="Lilburn T.G."/>
            <person name="Beck B.J."/>
            <person name="De Vos P."/>
            <person name="Vandamme P."/>
            <person name="Eisen J.A."/>
            <person name="Garrity G."/>
            <person name="Hugenholtz P."/>
            <person name="Kyrpides N.C."/>
        </authorList>
    </citation>
    <scope>NUCLEOTIDE SEQUENCE [LARGE SCALE GENOMIC DNA]</scope>
    <source>
        <strain evidence="4 5">CGMCC 1.10124</strain>
    </source>
</reference>
<dbReference type="PANTHER" id="PTHR34703:SF1">
    <property type="entry name" value="ANTIPORTER SUBUNIT MNHG2-RELATED"/>
    <property type="match status" value="1"/>
</dbReference>
<accession>A0A3M0DTH0</accession>
<dbReference type="Pfam" id="PF03334">
    <property type="entry name" value="PhaG_MnhG_YufB"/>
    <property type="match status" value="1"/>
</dbReference>
<feature type="transmembrane region" description="Helical" evidence="2">
    <location>
        <begin position="6"/>
        <end position="30"/>
    </location>
</feature>
<reference evidence="3 6" key="2">
    <citation type="submission" date="2018-07" db="EMBL/GenBank/DDBJ databases">
        <title>Genome sequences of Haloplanus aerogenes JCM 16430T.</title>
        <authorList>
            <person name="Kim Y.B."/>
            <person name="Roh S.W."/>
        </authorList>
    </citation>
    <scope>NUCLEOTIDE SEQUENCE [LARGE SCALE GENOMIC DNA]</scope>
    <source>
        <strain evidence="3 6">JCM 16430</strain>
    </source>
</reference>
<dbReference type="InterPro" id="IPR005133">
    <property type="entry name" value="PhaG_MnhG_YufB"/>
</dbReference>
<dbReference type="Proteomes" id="UP000282007">
    <property type="component" value="Chromosome"/>
</dbReference>
<keyword evidence="6" id="KW-1185">Reference proteome</keyword>
<sequence>MTPLEILAAAFVAVGTFFGFVATVGIIRLPDLYSRLHAASKSDTLGSVLSLAGIAVVFGITTESMKLVFLLVFLFVTSPTAAHAIARAAKEQEVEPAGENAWLDENDAESEGEGGER</sequence>
<evidence type="ECO:0000313" key="5">
    <source>
        <dbReference type="Proteomes" id="UP000277326"/>
    </source>
</evidence>
<dbReference type="EMBL" id="CP034145">
    <property type="protein sequence ID" value="AZH25559.1"/>
    <property type="molecule type" value="Genomic_DNA"/>
</dbReference>
<evidence type="ECO:0000256" key="2">
    <source>
        <dbReference type="SAM" id="Phobius"/>
    </source>
</evidence>
<dbReference type="KEGG" id="haer:DU502_09255"/>
<dbReference type="Proteomes" id="UP000277326">
    <property type="component" value="Unassembled WGS sequence"/>
</dbReference>
<dbReference type="GO" id="GO:0015385">
    <property type="term" value="F:sodium:proton antiporter activity"/>
    <property type="evidence" value="ECO:0007669"/>
    <property type="project" value="TreeGrafter"/>
</dbReference>
<feature type="region of interest" description="Disordered" evidence="1">
    <location>
        <begin position="92"/>
        <end position="117"/>
    </location>
</feature>
<organism evidence="4 5">
    <name type="scientific">Haloplanus aerogenes</name>
    <dbReference type="NCBI Taxonomy" id="660522"/>
    <lineage>
        <taxon>Archaea</taxon>
        <taxon>Methanobacteriati</taxon>
        <taxon>Methanobacteriota</taxon>
        <taxon>Stenosarchaea group</taxon>
        <taxon>Halobacteria</taxon>
        <taxon>Halobacteriales</taxon>
        <taxon>Haloferacaceae</taxon>
        <taxon>Haloplanus</taxon>
    </lineage>
</organism>
<dbReference type="PANTHER" id="PTHR34703">
    <property type="entry name" value="ANTIPORTER SUBUNIT MNHG2-RELATED"/>
    <property type="match status" value="1"/>
</dbReference>
<dbReference type="EMBL" id="REFS01000001">
    <property type="protein sequence ID" value="RMB25275.1"/>
    <property type="molecule type" value="Genomic_DNA"/>
</dbReference>
<evidence type="ECO:0000313" key="6">
    <source>
        <dbReference type="Proteomes" id="UP000282007"/>
    </source>
</evidence>
<feature type="compositionally biased region" description="Acidic residues" evidence="1">
    <location>
        <begin position="102"/>
        <end position="117"/>
    </location>
</feature>
<evidence type="ECO:0000313" key="4">
    <source>
        <dbReference type="EMBL" id="RMB25275.1"/>
    </source>
</evidence>
<dbReference type="RefSeq" id="WP_121919097.1">
    <property type="nucleotide sequence ID" value="NZ_CP034145.1"/>
</dbReference>
<protein>
    <submittedName>
        <fullName evidence="3">Monovalent cation/H(+) antiporter subunit G</fullName>
    </submittedName>
    <submittedName>
        <fullName evidence="4">Multicomponent Na+:H+ antiporter subunit G</fullName>
    </submittedName>
</protein>
<dbReference type="NCBIfam" id="TIGR01300">
    <property type="entry name" value="CPA3_mnhG_phaG"/>
    <property type="match status" value="1"/>
</dbReference>
<keyword evidence="2" id="KW-1133">Transmembrane helix</keyword>
<keyword evidence="2" id="KW-0812">Transmembrane</keyword>
<dbReference type="OrthoDB" id="19138at2157"/>
<feature type="transmembrane region" description="Helical" evidence="2">
    <location>
        <begin position="67"/>
        <end position="86"/>
    </location>
</feature>
<proteinExistence type="predicted"/>
<evidence type="ECO:0000313" key="3">
    <source>
        <dbReference type="EMBL" id="AZH25559.1"/>
    </source>
</evidence>
<reference evidence="4" key="3">
    <citation type="submission" date="2018-10" db="EMBL/GenBank/DDBJ databases">
        <authorList>
            <person name="Whitman W."/>
            <person name="Huntemann M."/>
            <person name="Clum A."/>
            <person name="Pillay M."/>
            <person name="Palaniappan K."/>
            <person name="Varghese N."/>
            <person name="Mikhailova N."/>
            <person name="Stamatis D."/>
            <person name="Reddy T."/>
            <person name="Daum C."/>
            <person name="Shapiro N."/>
            <person name="Ivanova N."/>
            <person name="Kyrpides N."/>
            <person name="Woyke T."/>
        </authorList>
    </citation>
    <scope>NUCLEOTIDE SEQUENCE</scope>
    <source>
        <strain evidence="4">CGMCC 1.10124</strain>
    </source>
</reference>
<dbReference type="AlphaFoldDB" id="A0A3M0DTH0"/>